<evidence type="ECO:0000313" key="4">
    <source>
        <dbReference type="EMBL" id="MDC4239523.1"/>
    </source>
</evidence>
<proteinExistence type="inferred from homology"/>
<dbReference type="EMBL" id="JAMRYU010000004">
    <property type="protein sequence ID" value="MDC4239523.1"/>
    <property type="molecule type" value="Genomic_DNA"/>
</dbReference>
<dbReference type="Proteomes" id="UP001141183">
    <property type="component" value="Unassembled WGS sequence"/>
</dbReference>
<keyword evidence="2" id="KW-0456">Lyase</keyword>
<dbReference type="SUPFAM" id="SSF117457">
    <property type="entry name" value="FumA C-terminal domain-like"/>
    <property type="match status" value="1"/>
</dbReference>
<dbReference type="NCBIfam" id="TIGR00723">
    <property type="entry name" value="ttdB_fumA_fumB"/>
    <property type="match status" value="1"/>
</dbReference>
<comment type="caution">
    <text evidence="4">The sequence shown here is derived from an EMBL/GenBank/DDBJ whole genome shotgun (WGS) entry which is preliminary data.</text>
</comment>
<feature type="domain" description="Fe-S hydro-lyase tartrate dehydratase beta-type catalytic" evidence="3">
    <location>
        <begin position="6"/>
        <end position="174"/>
    </location>
</feature>
<evidence type="ECO:0000259" key="3">
    <source>
        <dbReference type="Pfam" id="PF05683"/>
    </source>
</evidence>
<protein>
    <submittedName>
        <fullName evidence="4">Fe-S-containing hydro-lyase</fullName>
    </submittedName>
</protein>
<dbReference type="InterPro" id="IPR004647">
    <property type="entry name" value="Fe-S_hydro-lyase_TtdB-typ_cat"/>
</dbReference>
<dbReference type="NCBIfam" id="NF005310">
    <property type="entry name" value="PRK06842.1"/>
    <property type="match status" value="1"/>
</dbReference>
<evidence type="ECO:0000256" key="1">
    <source>
        <dbReference type="ARBA" id="ARBA00008876"/>
    </source>
</evidence>
<dbReference type="GeneID" id="93042964"/>
<keyword evidence="5" id="KW-1185">Reference proteome</keyword>
<evidence type="ECO:0000256" key="2">
    <source>
        <dbReference type="ARBA" id="ARBA00023239"/>
    </source>
</evidence>
<comment type="similarity">
    <text evidence="1">Belongs to the class-I fumarase family.</text>
</comment>
<name>A0A9X3XHV2_9CLOT</name>
<organism evidence="4 5">
    <name type="scientific">Clostridium tertium</name>
    <dbReference type="NCBI Taxonomy" id="1559"/>
    <lineage>
        <taxon>Bacteria</taxon>
        <taxon>Bacillati</taxon>
        <taxon>Bacillota</taxon>
        <taxon>Clostridia</taxon>
        <taxon>Eubacteriales</taxon>
        <taxon>Clostridiaceae</taxon>
        <taxon>Clostridium</taxon>
    </lineage>
</organism>
<reference evidence="4" key="1">
    <citation type="submission" date="2022-05" db="EMBL/GenBank/DDBJ databases">
        <title>Draft genome sequence of Clostridium tertium strain CP3 isolated from Peru.</title>
        <authorList>
            <person name="Hurtado R."/>
            <person name="Lima L."/>
            <person name="Sousa T."/>
            <person name="Jaiswal A.K."/>
            <person name="Tiwari S."/>
            <person name="Maturrano L."/>
            <person name="Brenig B."/>
            <person name="Azevedo V."/>
        </authorList>
    </citation>
    <scope>NUCLEOTIDE SEQUENCE</scope>
    <source>
        <strain evidence="4">CP3</strain>
    </source>
</reference>
<dbReference type="RefSeq" id="WP_035286053.1">
    <property type="nucleotide sequence ID" value="NZ_BAAACM010000008.1"/>
</dbReference>
<dbReference type="PANTHER" id="PTHR43351">
    <property type="entry name" value="L(+)-TARTRATE DEHYDRATASE SUBUNIT BETA"/>
    <property type="match status" value="1"/>
</dbReference>
<dbReference type="PANTHER" id="PTHR43351:SF2">
    <property type="entry name" value="L(+)-TARTRATE DEHYDRATASE SUBUNIT BETA-RELATED"/>
    <property type="match status" value="1"/>
</dbReference>
<evidence type="ECO:0000313" key="5">
    <source>
        <dbReference type="Proteomes" id="UP001141183"/>
    </source>
</evidence>
<dbReference type="Gene3D" id="3.20.130.10">
    <property type="entry name" value="Fe-S hydro-lyase, tartrate dehydratase beta-type, catalytic domain"/>
    <property type="match status" value="1"/>
</dbReference>
<sequence length="185" mass="19952">MERKISTPLTYEKIKDLKAGDTILLTGTIYSARDAAHKRLIDLLDSGHDLPINIKGEAIYYVGPSPAKKGQVIGSAGPTTSYRMDAYSPRLLELGLKAMIGKGARNQEVVDSIVKNKAVYLGAIGGAAALISKSIVSSEIIAYEDLGAEAIRKMKVIDMPLIVIIDVNGNNLYKVGQEAYLKSMK</sequence>
<dbReference type="AlphaFoldDB" id="A0A9X3XHV2"/>
<dbReference type="GO" id="GO:0016836">
    <property type="term" value="F:hydro-lyase activity"/>
    <property type="evidence" value="ECO:0007669"/>
    <property type="project" value="InterPro"/>
</dbReference>
<dbReference type="InterPro" id="IPR036660">
    <property type="entry name" value="Fe-S_hydroAse_TtdB_cat_sf"/>
</dbReference>
<accession>A0A9X3XHV2</accession>
<dbReference type="Pfam" id="PF05683">
    <property type="entry name" value="Fumerase_C"/>
    <property type="match status" value="1"/>
</dbReference>
<gene>
    <name evidence="4" type="ORF">NE398_05010</name>
</gene>